<organism evidence="2 3">
    <name type="scientific">Sphingomonas ursincola</name>
    <dbReference type="NCBI Taxonomy" id="56361"/>
    <lineage>
        <taxon>Bacteria</taxon>
        <taxon>Pseudomonadati</taxon>
        <taxon>Pseudomonadota</taxon>
        <taxon>Alphaproteobacteria</taxon>
        <taxon>Sphingomonadales</taxon>
        <taxon>Sphingomonadaceae</taxon>
        <taxon>Sphingomonas</taxon>
    </lineage>
</organism>
<comment type="caution">
    <text evidence="2">The sequence shown here is derived from an EMBL/GenBank/DDBJ whole genome shotgun (WGS) entry which is preliminary data.</text>
</comment>
<dbReference type="EMBL" id="VDES01000001">
    <property type="protein sequence ID" value="MBA1373409.1"/>
    <property type="molecule type" value="Genomic_DNA"/>
</dbReference>
<keyword evidence="1" id="KW-0812">Transmembrane</keyword>
<evidence type="ECO:0000313" key="3">
    <source>
        <dbReference type="Proteomes" id="UP000589292"/>
    </source>
</evidence>
<gene>
    <name evidence="2" type="ORF">FG486_03600</name>
</gene>
<dbReference type="Proteomes" id="UP000589292">
    <property type="component" value="Unassembled WGS sequence"/>
</dbReference>
<name>A0A7V8RBI7_9SPHN</name>
<dbReference type="AlphaFoldDB" id="A0A7V8RBI7"/>
<dbReference type="RefSeq" id="WP_181266466.1">
    <property type="nucleotide sequence ID" value="NZ_BAAAGB010000002.1"/>
</dbReference>
<sequence>MPVITIADVDTLLAGELGQWLQAQASAREEAKRKAAKRMVGGLVLGAPFLLGFLWDGFWGQAVGFVGLAIIAIGFTMGGIIRQNMVSSLKREINSALARSLGVEYSPEAAFGDEFNLAYAYDLLPGYTRKTCEDCWQGEIGGTPFQLYEAHLIERRGSGKNRRDVTVFRGVILKIRFAREFHGVTLVERQRMRLTWFGDSQTKNGMKLDRVKMVDPRFEDTFDVYGSDPVEARYLVHPAYCERLVALEDKFEGKGLKALFHKGDVVVTVKSEDLFESASLNPDRDRELLGRTIEQFRALAEMIISLNERRREGAST</sequence>
<keyword evidence="3" id="KW-1185">Reference proteome</keyword>
<reference evidence="2 3" key="1">
    <citation type="journal article" date="1994" name="Int. J. Syst. Bacteriol.">
        <title>Phylogenetic positions of novel aerobic, bacteriochlorophyll a-containing bacteria and description of Roseococcus thiosulfatophilus gen. nov., sp. nov., Erythromicrobium ramosum gen. nov., sp. nov., and Erythrobacter litoralis sp. nov.</title>
        <authorList>
            <person name="Yurkov V."/>
            <person name="Stackebrandt E."/>
            <person name="Holmes A."/>
            <person name="Fuerst J.A."/>
            <person name="Hugenholtz P."/>
            <person name="Golecki J."/>
            <person name="Gad'on N."/>
            <person name="Gorlenko V.M."/>
            <person name="Kompantseva E.I."/>
            <person name="Drews G."/>
        </authorList>
    </citation>
    <scope>NUCLEOTIDE SEQUENCE [LARGE SCALE GENOMIC DNA]</scope>
    <source>
        <strain evidence="2 3">KR-99</strain>
    </source>
</reference>
<protein>
    <submittedName>
        <fullName evidence="2">DUF3137 domain-containing protein</fullName>
    </submittedName>
</protein>
<proteinExistence type="predicted"/>
<dbReference type="Pfam" id="PF11335">
    <property type="entry name" value="DUF3137"/>
    <property type="match status" value="1"/>
</dbReference>
<feature type="transmembrane region" description="Helical" evidence="1">
    <location>
        <begin position="38"/>
        <end position="55"/>
    </location>
</feature>
<keyword evidence="1" id="KW-1133">Transmembrane helix</keyword>
<dbReference type="InterPro" id="IPR021484">
    <property type="entry name" value="DUF3137"/>
</dbReference>
<evidence type="ECO:0000313" key="2">
    <source>
        <dbReference type="EMBL" id="MBA1373409.1"/>
    </source>
</evidence>
<feature type="transmembrane region" description="Helical" evidence="1">
    <location>
        <begin position="61"/>
        <end position="81"/>
    </location>
</feature>
<evidence type="ECO:0000256" key="1">
    <source>
        <dbReference type="SAM" id="Phobius"/>
    </source>
</evidence>
<accession>A0A7V8RBI7</accession>
<keyword evidence="1" id="KW-0472">Membrane</keyword>